<dbReference type="SUPFAM" id="SSF47175">
    <property type="entry name" value="Cytochromes"/>
    <property type="match status" value="1"/>
</dbReference>
<reference evidence="9" key="1">
    <citation type="journal article" date="2014" name="Int. J. Syst. Evol. Microbiol.">
        <title>Complete genome sequence of Corynebacterium casei LMG S-19264T (=DSM 44701T), isolated from a smear-ripened cheese.</title>
        <authorList>
            <consortium name="US DOE Joint Genome Institute (JGI-PGF)"/>
            <person name="Walter F."/>
            <person name="Albersmeier A."/>
            <person name="Kalinowski J."/>
            <person name="Ruckert C."/>
        </authorList>
    </citation>
    <scope>NUCLEOTIDE SEQUENCE</scope>
    <source>
        <strain evidence="9">KCTC 42590</strain>
    </source>
</reference>
<keyword evidence="10" id="KW-1185">Reference proteome</keyword>
<evidence type="ECO:0000256" key="8">
    <source>
        <dbReference type="SAM" id="SignalP"/>
    </source>
</evidence>
<feature type="signal peptide" evidence="8">
    <location>
        <begin position="1"/>
        <end position="24"/>
    </location>
</feature>
<dbReference type="GO" id="GO:0005506">
    <property type="term" value="F:iron ion binding"/>
    <property type="evidence" value="ECO:0007669"/>
    <property type="project" value="InterPro"/>
</dbReference>
<reference evidence="9" key="2">
    <citation type="submission" date="2020-09" db="EMBL/GenBank/DDBJ databases">
        <authorList>
            <person name="Sun Q."/>
            <person name="Kim S."/>
        </authorList>
    </citation>
    <scope>NUCLEOTIDE SEQUENCE</scope>
    <source>
        <strain evidence="9">KCTC 42590</strain>
    </source>
</reference>
<dbReference type="PIRSF" id="PIRSF000027">
    <property type="entry name" value="Cytc_c_prime"/>
    <property type="match status" value="1"/>
</dbReference>
<feature type="binding site" description="covalent" evidence="7">
    <location>
        <position position="136"/>
    </location>
    <ligand>
        <name>heme c</name>
        <dbReference type="ChEBI" id="CHEBI:61717"/>
    </ligand>
</feature>
<dbReference type="Proteomes" id="UP000630923">
    <property type="component" value="Unassembled WGS sequence"/>
</dbReference>
<comment type="caution">
    <text evidence="9">The sequence shown here is derived from an EMBL/GenBank/DDBJ whole genome shotgun (WGS) entry which is preliminary data.</text>
</comment>
<keyword evidence="5 6" id="KW-0408">Iron</keyword>
<sequence>MKSKTLSLLVATSVLAGISTASIAQEKKDPTLAYRHHAMELIKDAAGSLVAIMKGEGNAADFEVHAKVLAASAHGSKWAFEQKVAGGETKDAAWKNWDDFSSKLDEFVVSADALHAASDGDMAAKAAAFKSTMSTCKACHDDYREEH</sequence>
<dbReference type="GO" id="GO:0009055">
    <property type="term" value="F:electron transfer activity"/>
    <property type="evidence" value="ECO:0007669"/>
    <property type="project" value="InterPro"/>
</dbReference>
<keyword evidence="3 6" id="KW-0479">Metal-binding</keyword>
<dbReference type="GO" id="GO:0042597">
    <property type="term" value="C:periplasmic space"/>
    <property type="evidence" value="ECO:0007669"/>
    <property type="project" value="InterPro"/>
</dbReference>
<keyword evidence="4" id="KW-0249">Electron transport</keyword>
<evidence type="ECO:0000256" key="6">
    <source>
        <dbReference type="PIRSR" id="PIRSR000027-1"/>
    </source>
</evidence>
<proteinExistence type="predicted"/>
<evidence type="ECO:0000256" key="3">
    <source>
        <dbReference type="ARBA" id="ARBA00022723"/>
    </source>
</evidence>
<evidence type="ECO:0000256" key="4">
    <source>
        <dbReference type="ARBA" id="ARBA00022982"/>
    </source>
</evidence>
<dbReference type="RefSeq" id="WP_191249846.1">
    <property type="nucleotide sequence ID" value="NZ_BNCI01000001.1"/>
</dbReference>
<dbReference type="Gene3D" id="1.20.120.10">
    <property type="entry name" value="Cytochrome c/b562"/>
    <property type="match status" value="1"/>
</dbReference>
<dbReference type="InterPro" id="IPR010980">
    <property type="entry name" value="Cyt_c/b562"/>
</dbReference>
<protein>
    <submittedName>
        <fullName evidence="9">Cytochrome c</fullName>
    </submittedName>
</protein>
<organism evidence="9 10">
    <name type="scientific">Kordiimonas sediminis</name>
    <dbReference type="NCBI Taxonomy" id="1735581"/>
    <lineage>
        <taxon>Bacteria</taxon>
        <taxon>Pseudomonadati</taxon>
        <taxon>Pseudomonadota</taxon>
        <taxon>Alphaproteobacteria</taxon>
        <taxon>Kordiimonadales</taxon>
        <taxon>Kordiimonadaceae</taxon>
        <taxon>Kordiimonas</taxon>
    </lineage>
</organism>
<evidence type="ECO:0000256" key="7">
    <source>
        <dbReference type="PIRSR" id="PIRSR000027-2"/>
    </source>
</evidence>
<comment type="PTM">
    <text evidence="7">Binds 1 heme group per subunit.</text>
</comment>
<dbReference type="GO" id="GO:0022900">
    <property type="term" value="P:electron transport chain"/>
    <property type="evidence" value="ECO:0007669"/>
    <property type="project" value="InterPro"/>
</dbReference>
<dbReference type="EMBL" id="BNCI01000001">
    <property type="protein sequence ID" value="GHF12928.1"/>
    <property type="molecule type" value="Genomic_DNA"/>
</dbReference>
<feature type="chain" id="PRO_5037389750" evidence="8">
    <location>
        <begin position="25"/>
        <end position="147"/>
    </location>
</feature>
<dbReference type="PROSITE" id="PS51009">
    <property type="entry name" value="CYTCII"/>
    <property type="match status" value="1"/>
</dbReference>
<feature type="binding site" description="axial binding residue" evidence="6">
    <location>
        <position position="140"/>
    </location>
    <ligand>
        <name>heme c</name>
        <dbReference type="ChEBI" id="CHEBI:61717"/>
    </ligand>
    <ligandPart>
        <name>Fe</name>
        <dbReference type="ChEBI" id="CHEBI:18248"/>
    </ligandPart>
</feature>
<dbReference type="InterPro" id="IPR002321">
    <property type="entry name" value="Cyt_c_II"/>
</dbReference>
<evidence type="ECO:0000256" key="1">
    <source>
        <dbReference type="ARBA" id="ARBA00022448"/>
    </source>
</evidence>
<dbReference type="GO" id="GO:0020037">
    <property type="term" value="F:heme binding"/>
    <property type="evidence" value="ECO:0007669"/>
    <property type="project" value="InterPro"/>
</dbReference>
<dbReference type="AlphaFoldDB" id="A0A919E516"/>
<keyword evidence="8" id="KW-0732">Signal</keyword>
<keyword evidence="2 7" id="KW-0349">Heme</keyword>
<gene>
    <name evidence="9" type="ORF">GCM10017044_03620</name>
</gene>
<feature type="binding site" description="covalent" evidence="7">
    <location>
        <position position="139"/>
    </location>
    <ligand>
        <name>heme c</name>
        <dbReference type="ChEBI" id="CHEBI:61717"/>
    </ligand>
</feature>
<dbReference type="InterPro" id="IPR012127">
    <property type="entry name" value="Cyt_c_prime"/>
</dbReference>
<evidence type="ECO:0000256" key="2">
    <source>
        <dbReference type="ARBA" id="ARBA00022617"/>
    </source>
</evidence>
<evidence type="ECO:0000313" key="10">
    <source>
        <dbReference type="Proteomes" id="UP000630923"/>
    </source>
</evidence>
<dbReference type="Pfam" id="PF01322">
    <property type="entry name" value="Cytochrom_C_2"/>
    <property type="match status" value="1"/>
</dbReference>
<keyword evidence="1" id="KW-0813">Transport</keyword>
<name>A0A919E516_9PROT</name>
<accession>A0A919E516</accession>
<evidence type="ECO:0000256" key="5">
    <source>
        <dbReference type="ARBA" id="ARBA00023004"/>
    </source>
</evidence>
<evidence type="ECO:0000313" key="9">
    <source>
        <dbReference type="EMBL" id="GHF12928.1"/>
    </source>
</evidence>